<dbReference type="EMBL" id="JAGKHQ010000025">
    <property type="protein sequence ID" value="KAG7473185.1"/>
    <property type="molecule type" value="Genomic_DNA"/>
</dbReference>
<gene>
    <name evidence="1" type="ORF">JOB18_039592</name>
</gene>
<keyword evidence="2" id="KW-1185">Reference proteome</keyword>
<sequence length="106" mass="12069">MTVVGLVSNEDEPTTDESWITTGCCDAITTTKSLTLRSKARGHSPLHIQGDAMEMMESLKFCQHLSACEENPTKTQIERLQRLLLHFCKPVHSDQLRHHLVLKRRT</sequence>
<reference evidence="1 2" key="1">
    <citation type="journal article" date="2021" name="Sci. Rep.">
        <title>Chromosome anchoring in Senegalese sole (Solea senegalensis) reveals sex-associated markers and genome rearrangements in flatfish.</title>
        <authorList>
            <person name="Guerrero-Cozar I."/>
            <person name="Gomez-Garrido J."/>
            <person name="Berbel C."/>
            <person name="Martinez-Blanch J.F."/>
            <person name="Alioto T."/>
            <person name="Claros M.G."/>
            <person name="Gagnaire P.A."/>
            <person name="Manchado M."/>
        </authorList>
    </citation>
    <scope>NUCLEOTIDE SEQUENCE [LARGE SCALE GENOMIC DNA]</scope>
    <source>
        <strain evidence="1">Sse05_10M</strain>
    </source>
</reference>
<proteinExistence type="predicted"/>
<dbReference type="Proteomes" id="UP000693946">
    <property type="component" value="Unassembled WGS sequence"/>
</dbReference>
<organism evidence="1 2">
    <name type="scientific">Solea senegalensis</name>
    <name type="common">Senegalese sole</name>
    <dbReference type="NCBI Taxonomy" id="28829"/>
    <lineage>
        <taxon>Eukaryota</taxon>
        <taxon>Metazoa</taxon>
        <taxon>Chordata</taxon>
        <taxon>Craniata</taxon>
        <taxon>Vertebrata</taxon>
        <taxon>Euteleostomi</taxon>
        <taxon>Actinopterygii</taxon>
        <taxon>Neopterygii</taxon>
        <taxon>Teleostei</taxon>
        <taxon>Neoteleostei</taxon>
        <taxon>Acanthomorphata</taxon>
        <taxon>Carangaria</taxon>
        <taxon>Pleuronectiformes</taxon>
        <taxon>Pleuronectoidei</taxon>
        <taxon>Soleidae</taxon>
        <taxon>Solea</taxon>
    </lineage>
</organism>
<comment type="caution">
    <text evidence="1">The sequence shown here is derived from an EMBL/GenBank/DDBJ whole genome shotgun (WGS) entry which is preliminary data.</text>
</comment>
<evidence type="ECO:0000313" key="1">
    <source>
        <dbReference type="EMBL" id="KAG7473185.1"/>
    </source>
</evidence>
<accession>A0AAV6PMD8</accession>
<name>A0AAV6PMD8_SOLSE</name>
<dbReference type="AlphaFoldDB" id="A0AAV6PMD8"/>
<protein>
    <submittedName>
        <fullName evidence="1">Uncharacterized protein</fullName>
    </submittedName>
</protein>
<evidence type="ECO:0000313" key="2">
    <source>
        <dbReference type="Proteomes" id="UP000693946"/>
    </source>
</evidence>